<reference evidence="19 20" key="1">
    <citation type="submission" date="2016-03" db="EMBL/GenBank/DDBJ databases">
        <authorList>
            <person name="Devillers H."/>
        </authorList>
    </citation>
    <scope>NUCLEOTIDE SEQUENCE [LARGE SCALE GENOMIC DNA]</scope>
    <source>
        <strain evidence="19">CBS 11717</strain>
    </source>
</reference>
<dbReference type="SUPFAM" id="SSF57850">
    <property type="entry name" value="RING/U-box"/>
    <property type="match status" value="1"/>
</dbReference>
<evidence type="ECO:0000256" key="8">
    <source>
        <dbReference type="ARBA" id="ARBA00022723"/>
    </source>
</evidence>
<dbReference type="GO" id="GO:0016567">
    <property type="term" value="P:protein ubiquitination"/>
    <property type="evidence" value="ECO:0007669"/>
    <property type="project" value="UniProtKB-UniPathway"/>
</dbReference>
<dbReference type="EC" id="2.3.2.27" evidence="5"/>
<keyword evidence="12" id="KW-0862">Zinc</keyword>
<evidence type="ECO:0000256" key="4">
    <source>
        <dbReference type="ARBA" id="ARBA00010089"/>
    </source>
</evidence>
<evidence type="ECO:0000256" key="14">
    <source>
        <dbReference type="ARBA" id="ARBA00023136"/>
    </source>
</evidence>
<dbReference type="InterPro" id="IPR057992">
    <property type="entry name" value="TPR_SYVN1_N"/>
</dbReference>
<evidence type="ECO:0000256" key="3">
    <source>
        <dbReference type="ARBA" id="ARBA00004906"/>
    </source>
</evidence>
<dbReference type="UniPathway" id="UPA00143"/>
<dbReference type="GO" id="GO:0043161">
    <property type="term" value="P:proteasome-mediated ubiquitin-dependent protein catabolic process"/>
    <property type="evidence" value="ECO:0007669"/>
    <property type="project" value="TreeGrafter"/>
</dbReference>
<dbReference type="EMBL" id="LT598464">
    <property type="protein sequence ID" value="SCU81712.1"/>
    <property type="molecule type" value="Genomic_DNA"/>
</dbReference>
<keyword evidence="7 17" id="KW-0812">Transmembrane</keyword>
<evidence type="ECO:0000256" key="16">
    <source>
        <dbReference type="SAM" id="Coils"/>
    </source>
</evidence>
<dbReference type="PROSITE" id="PS50089">
    <property type="entry name" value="ZF_RING_2"/>
    <property type="match status" value="1"/>
</dbReference>
<comment type="catalytic activity">
    <reaction evidence="1">
        <text>S-ubiquitinyl-[E2 ubiquitin-conjugating enzyme]-L-cysteine + [acceptor protein]-L-lysine = [E2 ubiquitin-conjugating enzyme]-L-cysteine + N(6)-ubiquitinyl-[acceptor protein]-L-lysine.</text>
        <dbReference type="EC" id="2.3.2.27"/>
    </reaction>
</comment>
<evidence type="ECO:0000256" key="10">
    <source>
        <dbReference type="ARBA" id="ARBA00022786"/>
    </source>
</evidence>
<dbReference type="AlphaFoldDB" id="A0A1G4IXC2"/>
<dbReference type="STRING" id="1230905.A0A1G4IXC2"/>
<comment type="subcellular location">
    <subcellularLocation>
        <location evidence="2">Endoplasmic reticulum membrane</location>
        <topology evidence="2">Multi-pass membrane protein</topology>
    </subcellularLocation>
</comment>
<dbReference type="Proteomes" id="UP000191024">
    <property type="component" value="Chromosome B"/>
</dbReference>
<dbReference type="InterPro" id="IPR001841">
    <property type="entry name" value="Znf_RING"/>
</dbReference>
<keyword evidence="8" id="KW-0479">Metal-binding</keyword>
<dbReference type="InterPro" id="IPR058051">
    <property type="entry name" value="Znf_RING_synoviolin"/>
</dbReference>
<dbReference type="Pfam" id="PF25563">
    <property type="entry name" value="TPR_SYVN1_N"/>
    <property type="match status" value="1"/>
</dbReference>
<keyword evidence="11" id="KW-0256">Endoplasmic reticulum</keyword>
<feature type="domain" description="RING-type" evidence="18">
    <location>
        <begin position="315"/>
        <end position="363"/>
    </location>
</feature>
<keyword evidence="14 17" id="KW-0472">Membrane</keyword>
<dbReference type="GO" id="GO:0061630">
    <property type="term" value="F:ubiquitin protein ligase activity"/>
    <property type="evidence" value="ECO:0007669"/>
    <property type="project" value="UniProtKB-EC"/>
</dbReference>
<evidence type="ECO:0000313" key="19">
    <source>
        <dbReference type="EMBL" id="SCU81712.1"/>
    </source>
</evidence>
<dbReference type="PANTHER" id="PTHR22763">
    <property type="entry name" value="RING ZINC FINGER PROTEIN"/>
    <property type="match status" value="1"/>
</dbReference>
<keyword evidence="9 15" id="KW-0863">Zinc-finger</keyword>
<keyword evidence="6" id="KW-0808">Transferase</keyword>
<evidence type="ECO:0000313" key="20">
    <source>
        <dbReference type="Proteomes" id="UP000191024"/>
    </source>
</evidence>
<dbReference type="PANTHER" id="PTHR22763:SF184">
    <property type="entry name" value="E3 UBIQUITIN-PROTEIN LIGASE SYNOVIOLIN"/>
    <property type="match status" value="1"/>
</dbReference>
<dbReference type="Gene3D" id="3.30.40.10">
    <property type="entry name" value="Zinc/RING finger domain, C3HC4 (zinc finger)"/>
    <property type="match status" value="1"/>
</dbReference>
<feature type="transmembrane region" description="Helical" evidence="17">
    <location>
        <begin position="147"/>
        <end position="166"/>
    </location>
</feature>
<feature type="transmembrane region" description="Helical" evidence="17">
    <location>
        <begin position="107"/>
        <end position="126"/>
    </location>
</feature>
<evidence type="ECO:0000259" key="18">
    <source>
        <dbReference type="PROSITE" id="PS50089"/>
    </source>
</evidence>
<comment type="similarity">
    <text evidence="4">Belongs to the HRD1 family.</text>
</comment>
<accession>A0A1G4IXC2</accession>
<feature type="transmembrane region" description="Helical" evidence="17">
    <location>
        <begin position="50"/>
        <end position="71"/>
    </location>
</feature>
<evidence type="ECO:0000256" key="2">
    <source>
        <dbReference type="ARBA" id="ARBA00004477"/>
    </source>
</evidence>
<comment type="pathway">
    <text evidence="3">Protein modification; protein ubiquitination.</text>
</comment>
<keyword evidence="20" id="KW-1185">Reference proteome</keyword>
<evidence type="ECO:0000256" key="9">
    <source>
        <dbReference type="ARBA" id="ARBA00022771"/>
    </source>
</evidence>
<evidence type="ECO:0000256" key="11">
    <source>
        <dbReference type="ARBA" id="ARBA00022824"/>
    </source>
</evidence>
<dbReference type="Pfam" id="PF13639">
    <property type="entry name" value="zf-RING_2"/>
    <property type="match status" value="1"/>
</dbReference>
<evidence type="ECO:0000256" key="5">
    <source>
        <dbReference type="ARBA" id="ARBA00012483"/>
    </source>
</evidence>
<evidence type="ECO:0000256" key="7">
    <source>
        <dbReference type="ARBA" id="ARBA00022692"/>
    </source>
</evidence>
<name>A0A1G4IXC2_9SACH</name>
<proteinExistence type="inferred from homology"/>
<sequence length="516" mass="58741">MLVGTRRTGQFSGYLLFTYLTTGWAIYTSVETSISFLDATLKLSDGINLMVSANFMIANCVLLWKLFTRILFGELRLIEYEHIFERLSFTIVNSILVSTMFKEQDFLAALSLASLLIFVKVLHWILSDRLEHVFQVNAEDASIARLLLSKFSFNVAILGLIDVQMIRFCLHRSGDPQDSQNSSSPVFLIYGIDFAMLLVEIVNVVLNASIKIIELRCYQRANSFDNEDFNGLENKFLYEKFVDVLCRFLKTLLHLSLLKPFRMPMILAKDVVWNCIALYQSSKSLWKGWRNNKQLDEKLPNVASQDLDSHEDKMCIVCMDDMLPLADVTSSRLKPKRLPCGHCLHLGCLKNWMERSQTCPICRLPVFDENGNLAIHEATQSRSSEVTIMTTAQQENPEVIVPTADEPQEVNTHSITKPSTQIDTRAIPAGWCAFPALFQEGSTRSFSITAVDGTDIEVSLVDHNTCQEVVEQNSELKRVIIPDQNLESEQEMDTLKRRVSELEEKVSDLTKRARRE</sequence>
<dbReference type="InterPro" id="IPR050731">
    <property type="entry name" value="HRD1_E3_ubiq-ligases"/>
</dbReference>
<keyword evidence="13 17" id="KW-1133">Transmembrane helix</keyword>
<dbReference type="OrthoDB" id="7759664at2759"/>
<dbReference type="SMART" id="SM00184">
    <property type="entry name" value="RING"/>
    <property type="match status" value="1"/>
</dbReference>
<dbReference type="GO" id="GO:0008270">
    <property type="term" value="F:zinc ion binding"/>
    <property type="evidence" value="ECO:0007669"/>
    <property type="project" value="UniProtKB-KW"/>
</dbReference>
<feature type="transmembrane region" description="Helical" evidence="17">
    <location>
        <begin position="186"/>
        <end position="206"/>
    </location>
</feature>
<keyword evidence="10" id="KW-0833">Ubl conjugation pathway</keyword>
<gene>
    <name evidence="19" type="ORF">LAMI_0B07360G</name>
</gene>
<evidence type="ECO:0000256" key="6">
    <source>
        <dbReference type="ARBA" id="ARBA00022679"/>
    </source>
</evidence>
<dbReference type="InterPro" id="IPR013083">
    <property type="entry name" value="Znf_RING/FYVE/PHD"/>
</dbReference>
<dbReference type="GO" id="GO:0036503">
    <property type="term" value="P:ERAD pathway"/>
    <property type="evidence" value="ECO:0007669"/>
    <property type="project" value="TreeGrafter"/>
</dbReference>
<feature type="transmembrane region" description="Helical" evidence="17">
    <location>
        <begin position="12"/>
        <end position="30"/>
    </location>
</feature>
<keyword evidence="16" id="KW-0175">Coiled coil</keyword>
<evidence type="ECO:0000256" key="1">
    <source>
        <dbReference type="ARBA" id="ARBA00000900"/>
    </source>
</evidence>
<evidence type="ECO:0000256" key="17">
    <source>
        <dbReference type="SAM" id="Phobius"/>
    </source>
</evidence>
<organism evidence="19 20">
    <name type="scientific">Lachancea mirantina</name>
    <dbReference type="NCBI Taxonomy" id="1230905"/>
    <lineage>
        <taxon>Eukaryota</taxon>
        <taxon>Fungi</taxon>
        <taxon>Dikarya</taxon>
        <taxon>Ascomycota</taxon>
        <taxon>Saccharomycotina</taxon>
        <taxon>Saccharomycetes</taxon>
        <taxon>Saccharomycetales</taxon>
        <taxon>Saccharomycetaceae</taxon>
        <taxon>Lachancea</taxon>
    </lineage>
</organism>
<evidence type="ECO:0000256" key="15">
    <source>
        <dbReference type="PROSITE-ProRule" id="PRU00175"/>
    </source>
</evidence>
<evidence type="ECO:0000256" key="13">
    <source>
        <dbReference type="ARBA" id="ARBA00022989"/>
    </source>
</evidence>
<dbReference type="GO" id="GO:0005789">
    <property type="term" value="C:endoplasmic reticulum membrane"/>
    <property type="evidence" value="ECO:0007669"/>
    <property type="project" value="UniProtKB-SubCell"/>
</dbReference>
<dbReference type="CDD" id="cd16479">
    <property type="entry name" value="RING-H2_synoviolin"/>
    <property type="match status" value="1"/>
</dbReference>
<protein>
    <recommendedName>
        <fullName evidence="5">RING-type E3 ubiquitin transferase</fullName>
        <ecNumber evidence="5">2.3.2.27</ecNumber>
    </recommendedName>
</protein>
<feature type="coiled-coil region" evidence="16">
    <location>
        <begin position="485"/>
        <end position="512"/>
    </location>
</feature>
<evidence type="ECO:0000256" key="12">
    <source>
        <dbReference type="ARBA" id="ARBA00022833"/>
    </source>
</evidence>